<dbReference type="AlphaFoldDB" id="A0AAW1NY21"/>
<proteinExistence type="predicted"/>
<evidence type="ECO:0000313" key="2">
    <source>
        <dbReference type="Proteomes" id="UP001465755"/>
    </source>
</evidence>
<evidence type="ECO:0000313" key="1">
    <source>
        <dbReference type="EMBL" id="KAK9798975.1"/>
    </source>
</evidence>
<reference evidence="1 2" key="1">
    <citation type="journal article" date="2024" name="Nat. Commun.">
        <title>Phylogenomics reveals the evolutionary origins of lichenization in chlorophyte algae.</title>
        <authorList>
            <person name="Puginier C."/>
            <person name="Libourel C."/>
            <person name="Otte J."/>
            <person name="Skaloud P."/>
            <person name="Haon M."/>
            <person name="Grisel S."/>
            <person name="Petersen M."/>
            <person name="Berrin J.G."/>
            <person name="Delaux P.M."/>
            <person name="Dal Grande F."/>
            <person name="Keller J."/>
        </authorList>
    </citation>
    <scope>NUCLEOTIDE SEQUENCE [LARGE SCALE GENOMIC DNA]</scope>
    <source>
        <strain evidence="1 2">SAG 2036</strain>
    </source>
</reference>
<sequence>MCLLKRTLIKLLARLPLSILEGSGLKLPRRHLHTNLKKGWPPLYRKPTKTNIPCSAVPLELSLRHA</sequence>
<dbReference type="EMBL" id="JALJOQ010000093">
    <property type="protein sequence ID" value="KAK9798975.1"/>
    <property type="molecule type" value="Genomic_DNA"/>
</dbReference>
<comment type="caution">
    <text evidence="1">The sequence shown here is derived from an EMBL/GenBank/DDBJ whole genome shotgun (WGS) entry which is preliminary data.</text>
</comment>
<keyword evidence="2" id="KW-1185">Reference proteome</keyword>
<accession>A0AAW1NY21</accession>
<gene>
    <name evidence="1" type="ORF">WJX73_006107</name>
</gene>
<protein>
    <submittedName>
        <fullName evidence="1">Uncharacterized protein</fullName>
    </submittedName>
</protein>
<dbReference type="Proteomes" id="UP001465755">
    <property type="component" value="Unassembled WGS sequence"/>
</dbReference>
<name>A0AAW1NY21_9CHLO</name>
<organism evidence="1 2">
    <name type="scientific">Symbiochloris irregularis</name>
    <dbReference type="NCBI Taxonomy" id="706552"/>
    <lineage>
        <taxon>Eukaryota</taxon>
        <taxon>Viridiplantae</taxon>
        <taxon>Chlorophyta</taxon>
        <taxon>core chlorophytes</taxon>
        <taxon>Trebouxiophyceae</taxon>
        <taxon>Trebouxiales</taxon>
        <taxon>Trebouxiaceae</taxon>
        <taxon>Symbiochloris</taxon>
    </lineage>
</organism>